<comment type="caution">
    <text evidence="2">The sequence shown here is derived from an EMBL/GenBank/DDBJ whole genome shotgun (WGS) entry which is preliminary data.</text>
</comment>
<feature type="chain" id="PRO_5027013192" evidence="1">
    <location>
        <begin position="25"/>
        <end position="140"/>
    </location>
</feature>
<dbReference type="Proteomes" id="UP000478892">
    <property type="component" value="Unassembled WGS sequence"/>
</dbReference>
<organism evidence="2 3">
    <name type="scientific">Parasedimentitalea huanghaiensis</name>
    <dbReference type="NCBI Taxonomy" id="2682100"/>
    <lineage>
        <taxon>Bacteria</taxon>
        <taxon>Pseudomonadati</taxon>
        <taxon>Pseudomonadota</taxon>
        <taxon>Alphaproteobacteria</taxon>
        <taxon>Rhodobacterales</taxon>
        <taxon>Paracoccaceae</taxon>
        <taxon>Parasedimentitalea</taxon>
    </lineage>
</organism>
<evidence type="ECO:0000313" key="2">
    <source>
        <dbReference type="EMBL" id="MVO16241.1"/>
    </source>
</evidence>
<evidence type="ECO:0000313" key="3">
    <source>
        <dbReference type="Proteomes" id="UP000478892"/>
    </source>
</evidence>
<dbReference type="AlphaFoldDB" id="A0A6L6WG17"/>
<keyword evidence="3" id="KW-1185">Reference proteome</keyword>
<gene>
    <name evidence="2" type="ORF">GO984_10510</name>
</gene>
<sequence>MKSVFKSLALVAAIAVALPTAALAFRAINTLDVNRVDANIFEVIGRPAAIKDDYWCGAGDYLRRELQLPWNTKIYVVSGIGRSVTTGARSAVQFTLNPDALGIEPYEKSWVSDVLTVGYGRSVTAAFHHCDRRILINYWF</sequence>
<dbReference type="EMBL" id="WQLV01000005">
    <property type="protein sequence ID" value="MVO16241.1"/>
    <property type="molecule type" value="Genomic_DNA"/>
</dbReference>
<name>A0A6L6WG17_9RHOB</name>
<keyword evidence="1" id="KW-0732">Signal</keyword>
<evidence type="ECO:0000256" key="1">
    <source>
        <dbReference type="SAM" id="SignalP"/>
    </source>
</evidence>
<feature type="signal peptide" evidence="1">
    <location>
        <begin position="1"/>
        <end position="24"/>
    </location>
</feature>
<reference evidence="2 3" key="1">
    <citation type="submission" date="2019-12" db="EMBL/GenBank/DDBJ databases">
        <authorList>
            <person name="Zhang Y.-J."/>
        </authorList>
    </citation>
    <scope>NUCLEOTIDE SEQUENCE [LARGE SCALE GENOMIC DNA]</scope>
    <source>
        <strain evidence="2 3">CY05</strain>
    </source>
</reference>
<proteinExistence type="predicted"/>
<dbReference type="RefSeq" id="WP_157022488.1">
    <property type="nucleotide sequence ID" value="NZ_WQLV01000005.1"/>
</dbReference>
<accession>A0A6L6WG17</accession>
<protein>
    <submittedName>
        <fullName evidence="2">Uncharacterized protein</fullName>
    </submittedName>
</protein>